<evidence type="ECO:0000313" key="3">
    <source>
        <dbReference type="Proteomes" id="UP000637632"/>
    </source>
</evidence>
<keyword evidence="3" id="KW-1185">Reference proteome</keyword>
<protein>
    <submittedName>
        <fullName evidence="2">GNAT family N-acetyltransferase</fullName>
    </submittedName>
</protein>
<feature type="domain" description="N-acetyltransferase" evidence="1">
    <location>
        <begin position="13"/>
        <end position="156"/>
    </location>
</feature>
<organism evidence="2 3">
    <name type="scientific">Undibacterium aquatile</name>
    <dbReference type="NCBI Taxonomy" id="1537398"/>
    <lineage>
        <taxon>Bacteria</taxon>
        <taxon>Pseudomonadati</taxon>
        <taxon>Pseudomonadota</taxon>
        <taxon>Betaproteobacteria</taxon>
        <taxon>Burkholderiales</taxon>
        <taxon>Oxalobacteraceae</taxon>
        <taxon>Undibacterium</taxon>
    </lineage>
</organism>
<proteinExistence type="predicted"/>
<comment type="caution">
    <text evidence="2">The sequence shown here is derived from an EMBL/GenBank/DDBJ whole genome shotgun (WGS) entry which is preliminary data.</text>
</comment>
<evidence type="ECO:0000313" key="2">
    <source>
        <dbReference type="EMBL" id="MBC3811876.1"/>
    </source>
</evidence>
<dbReference type="RefSeq" id="WP_190479353.1">
    <property type="nucleotide sequence ID" value="NZ_JACOFT010000003.1"/>
</dbReference>
<dbReference type="EMBL" id="JACOFT010000003">
    <property type="protein sequence ID" value="MBC3811876.1"/>
    <property type="molecule type" value="Genomic_DNA"/>
</dbReference>
<name>A0ABR6XHR1_9BURK</name>
<sequence>MTNQLTQLRWQLSAFSEFNPEQLHKVYQARCAVFIVEQNCPYQDIDGKDPQSHHLVAWDDNGDIAAYLRIVPPGISYAEPSLGRVLSTQTSRGTGVGKELIANGIKALRQLYPAASVRIGAQAYLEKFYASFGFQTVSDIYLEDEIPHLIMLLPASDH</sequence>
<reference evidence="2 3" key="1">
    <citation type="submission" date="2020-08" db="EMBL/GenBank/DDBJ databases">
        <title>Novel species isolated from subtropical streams in China.</title>
        <authorList>
            <person name="Lu H."/>
        </authorList>
    </citation>
    <scope>NUCLEOTIDE SEQUENCE [LARGE SCALE GENOMIC DNA]</scope>
    <source>
        <strain evidence="2 3">CCTCC AB 2015119</strain>
    </source>
</reference>
<evidence type="ECO:0000259" key="1">
    <source>
        <dbReference type="PROSITE" id="PS51186"/>
    </source>
</evidence>
<dbReference type="PROSITE" id="PS51186">
    <property type="entry name" value="GNAT"/>
    <property type="match status" value="1"/>
</dbReference>
<dbReference type="Pfam" id="PF13673">
    <property type="entry name" value="Acetyltransf_10"/>
    <property type="match status" value="1"/>
</dbReference>
<dbReference type="InterPro" id="IPR000182">
    <property type="entry name" value="GNAT_dom"/>
</dbReference>
<dbReference type="InterPro" id="IPR016181">
    <property type="entry name" value="Acyl_CoA_acyltransferase"/>
</dbReference>
<dbReference type="Proteomes" id="UP000637632">
    <property type="component" value="Unassembled WGS sequence"/>
</dbReference>
<accession>A0ABR6XHR1</accession>
<dbReference type="SUPFAM" id="SSF55729">
    <property type="entry name" value="Acyl-CoA N-acyltransferases (Nat)"/>
    <property type="match status" value="1"/>
</dbReference>
<dbReference type="Gene3D" id="3.40.630.30">
    <property type="match status" value="1"/>
</dbReference>
<gene>
    <name evidence="2" type="ORF">H8K26_10520</name>
</gene>